<comment type="similarity">
    <text evidence="1">Belongs to the helicase family.</text>
</comment>
<dbReference type="InterPro" id="IPR025476">
    <property type="entry name" value="Helitron_helicase-like"/>
</dbReference>
<keyword evidence="1" id="KW-0547">Nucleotide-binding</keyword>
<evidence type="ECO:0000313" key="6">
    <source>
        <dbReference type="EMBL" id="CAL1353730.1"/>
    </source>
</evidence>
<accession>A0AAV2CBE5</accession>
<dbReference type="InterPro" id="IPR010285">
    <property type="entry name" value="DNA_helicase_pif1-like_DEAD"/>
</dbReference>
<keyword evidence="1" id="KW-0233">DNA recombination</keyword>
<sequence length="1554" mass="177844">MEREERPVPHHLSLPKRKNKAITSAQTGESKPPPKRRKTGIDRRSKKLATASFNPFRQPFSTDINTNNTASTIVGINQSKFQSEVEETTEHTSQTPTHAQQEQNLADIQQPQETNTILQSFDNNILDLGLPTLACTNCGARFWPQEQLNCNRPTKTPIYTLCCQQGRIRLPLLKPTPPLLDKLLDVSGDSTATHFGKHRRQYNAAFSFTSMGAKVDQRLLNSRGPYSMVICGENYHLIGSLLPPNGERPKFAQLYLFDPSTEVEDRMANFSSNDEVLKAEIVSGLIEMFNETNELVKSFRRVREHLQNPENQNLRLRIVGTRVKNGEQYELPTGQELAGLIPGDFRPDNNDRDIIVLHRSQGLWRINSLNPKFDALHFPLLFPYGEDGFHTGICYNEPANRRSRKRMCITQREYYSFRLQHRDNEGSTLMRGGKVLQHYIIDAFSTIEQNRLIFLRQNQEQLRSEIFQGLYDAYKAGKETGKDLGRIILPASYTGGPRYMKNLYLDAMAICQQFGNPDLFITFTCNAQWPEIVHAFEETVGNRSENKTQIVARVFRMKLRALKERITKQKYFGKTVADLYTVEFQKRGLPHVHILIWLDEPDKLKDIAAIDSVISSDIPDRSIDREGYEAVTRFMMHGPCGQSNTSAPCMVDGRCSKHFPKAFSSETTYYQFGYIVYRRRDTGIHVEKGRTKLDNRFVVPYNRDLLVWLQAHINVEICHKGRLIKYLFKYLTKGHDRSMVEATNRASSSSNEQGPIDEISQYLDCRYLSAYEAAWRIYEFPIHERTPAVLRMCVHLPNQQTVPYNEDEPLENVVQRRGVNQTMLTQWFKLNRTNPAARTLTYREIPNKFVWDQKQADWFPRKRGFQIGRIVSVPPGSDAVYLRMLLTKIRGALSFEHLRTVDGICYRTYKKACNKLGLLSTDEEWKLVLEEVCQWGQPSLIRTTFTSLLMFCEITEPLSLFEKFWEQMADDIVYRARRNNSCRYFVPPSRSLQNSVLLELQRLLNYYSTTLQNVGLPTPQLDDCDVLDNSLIAEQLDYDITEQRRRADTSWESLNENQRYAYDAVFDSASNEKGSLFFLYGHGGTGKTFLYDTLIAKLRSMKKIVLVVASSGIAATLLPDAITAHSRFKIPLEIDRTSTCMIKKGSHLAQLIKEASLIVWDEAPMTHRFSFEAVDRTFCDIMNCPLTGDGYKPFGGKCVLLGGDFRQTLPVVVEGGREESIDSSLTRSHLWKHFKVLPLTVNMRINTNHNNLLPIYDGMDFASWVLAVGDGRIKRTTFSSSVYTDWIKIPDKFLIPHIGNKIQAITETVYTDFRSNYGNPDYIKNRAIVTPTNRTVSEINAYMLAQIKGRDKIYYSSDSIEDDSPNSIRLEEEYPTEFLNGLSFNGVPEHEIHLKVSTPVILLRNLNPAIGLCNGTRIMITHLGDNVIRGDIIGGKYDKKTVAIPRIVLNVTEHRWPFVLKRRQFPVRVCYAMTINKSQGQTLDIVGVYLPKPVFSHGQLYVAVSRVRSADGLHILIDNDAGVPQSFTRNIVYEETFADINGTTQPPTGERDFD</sequence>
<gene>
    <name evidence="6" type="ORF">LTRI10_LOCUS1606</name>
</gene>
<dbReference type="GO" id="GO:0016787">
    <property type="term" value="F:hydrolase activity"/>
    <property type="evidence" value="ECO:0007669"/>
    <property type="project" value="UniProtKB-KW"/>
</dbReference>
<organism evidence="6 7">
    <name type="scientific">Linum trigynum</name>
    <dbReference type="NCBI Taxonomy" id="586398"/>
    <lineage>
        <taxon>Eukaryota</taxon>
        <taxon>Viridiplantae</taxon>
        <taxon>Streptophyta</taxon>
        <taxon>Embryophyta</taxon>
        <taxon>Tracheophyta</taxon>
        <taxon>Spermatophyta</taxon>
        <taxon>Magnoliopsida</taxon>
        <taxon>eudicotyledons</taxon>
        <taxon>Gunneridae</taxon>
        <taxon>Pentapetalae</taxon>
        <taxon>rosids</taxon>
        <taxon>fabids</taxon>
        <taxon>Malpighiales</taxon>
        <taxon>Linaceae</taxon>
        <taxon>Linum</taxon>
    </lineage>
</organism>
<dbReference type="PANTHER" id="PTHR10492:SF57">
    <property type="entry name" value="ATP-DEPENDENT DNA HELICASE"/>
    <property type="match status" value="1"/>
</dbReference>
<evidence type="ECO:0000259" key="5">
    <source>
        <dbReference type="Pfam" id="PF21530"/>
    </source>
</evidence>
<evidence type="ECO:0000313" key="7">
    <source>
        <dbReference type="Proteomes" id="UP001497516"/>
    </source>
</evidence>
<dbReference type="Pfam" id="PF05970">
    <property type="entry name" value="PIF1"/>
    <property type="match status" value="1"/>
</dbReference>
<feature type="domain" description="DNA helicase Pif1-like DEAD-box helicase" evidence="3">
    <location>
        <begin position="1054"/>
        <end position="1276"/>
    </location>
</feature>
<dbReference type="GO" id="GO:0006310">
    <property type="term" value="P:DNA recombination"/>
    <property type="evidence" value="ECO:0007669"/>
    <property type="project" value="UniProtKB-KW"/>
</dbReference>
<comment type="catalytic activity">
    <reaction evidence="1">
        <text>ATP + H2O = ADP + phosphate + H(+)</text>
        <dbReference type="Rhea" id="RHEA:13065"/>
        <dbReference type="ChEBI" id="CHEBI:15377"/>
        <dbReference type="ChEBI" id="CHEBI:15378"/>
        <dbReference type="ChEBI" id="CHEBI:30616"/>
        <dbReference type="ChEBI" id="CHEBI:43474"/>
        <dbReference type="ChEBI" id="CHEBI:456216"/>
        <dbReference type="EC" id="5.6.2.3"/>
    </reaction>
</comment>
<dbReference type="InterPro" id="IPR027417">
    <property type="entry name" value="P-loop_NTPase"/>
</dbReference>
<feature type="domain" description="DNA helicase Pif1-like 2B" evidence="5">
    <location>
        <begin position="1377"/>
        <end position="1423"/>
    </location>
</feature>
<dbReference type="Proteomes" id="UP001497516">
    <property type="component" value="Chromosome 1"/>
</dbReference>
<keyword evidence="1" id="KW-0067">ATP-binding</keyword>
<dbReference type="GO" id="GO:0043139">
    <property type="term" value="F:5'-3' DNA helicase activity"/>
    <property type="evidence" value="ECO:0007669"/>
    <property type="project" value="UniProtKB-EC"/>
</dbReference>
<dbReference type="InterPro" id="IPR049163">
    <property type="entry name" value="Pif1-like_2B_dom"/>
</dbReference>
<keyword evidence="1" id="KW-0234">DNA repair</keyword>
<dbReference type="GO" id="GO:0005524">
    <property type="term" value="F:ATP binding"/>
    <property type="evidence" value="ECO:0007669"/>
    <property type="project" value="UniProtKB-KW"/>
</dbReference>
<dbReference type="EMBL" id="OZ034813">
    <property type="protein sequence ID" value="CAL1353730.1"/>
    <property type="molecule type" value="Genomic_DNA"/>
</dbReference>
<feature type="compositionally biased region" description="Polar residues" evidence="2">
    <location>
        <begin position="91"/>
        <end position="104"/>
    </location>
</feature>
<evidence type="ECO:0000259" key="4">
    <source>
        <dbReference type="Pfam" id="PF14214"/>
    </source>
</evidence>
<name>A0AAV2CBE5_9ROSI</name>
<comment type="cofactor">
    <cofactor evidence="1">
        <name>Mg(2+)</name>
        <dbReference type="ChEBI" id="CHEBI:18420"/>
    </cofactor>
</comment>
<dbReference type="CDD" id="cd18809">
    <property type="entry name" value="SF1_C_RecD"/>
    <property type="match status" value="1"/>
</dbReference>
<dbReference type="Pfam" id="PF21530">
    <property type="entry name" value="Pif1_2B_dom"/>
    <property type="match status" value="1"/>
</dbReference>
<feature type="region of interest" description="Disordered" evidence="2">
    <location>
        <begin position="1"/>
        <end position="44"/>
    </location>
</feature>
<dbReference type="GO" id="GO:0006281">
    <property type="term" value="P:DNA repair"/>
    <property type="evidence" value="ECO:0007669"/>
    <property type="project" value="UniProtKB-KW"/>
</dbReference>
<dbReference type="PANTHER" id="PTHR10492">
    <property type="match status" value="1"/>
</dbReference>
<proteinExistence type="inferred from homology"/>
<keyword evidence="1" id="KW-0378">Hydrolase</keyword>
<feature type="region of interest" description="Disordered" evidence="2">
    <location>
        <begin position="81"/>
        <end position="104"/>
    </location>
</feature>
<feature type="domain" description="Helitron helicase-like" evidence="4">
    <location>
        <begin position="414"/>
        <end position="596"/>
    </location>
</feature>
<dbReference type="Pfam" id="PF14214">
    <property type="entry name" value="Helitron_like_N"/>
    <property type="match status" value="1"/>
</dbReference>
<dbReference type="Gene3D" id="3.40.50.300">
    <property type="entry name" value="P-loop containing nucleotide triphosphate hydrolases"/>
    <property type="match status" value="2"/>
</dbReference>
<dbReference type="FunFam" id="3.40.50.300:FF:002884">
    <property type="entry name" value="ATP-dependent DNA helicase"/>
    <property type="match status" value="1"/>
</dbReference>
<dbReference type="SUPFAM" id="SSF52540">
    <property type="entry name" value="P-loop containing nucleoside triphosphate hydrolases"/>
    <property type="match status" value="2"/>
</dbReference>
<evidence type="ECO:0000256" key="1">
    <source>
        <dbReference type="RuleBase" id="RU363044"/>
    </source>
</evidence>
<dbReference type="GO" id="GO:0000723">
    <property type="term" value="P:telomere maintenance"/>
    <property type="evidence" value="ECO:0007669"/>
    <property type="project" value="InterPro"/>
</dbReference>
<keyword evidence="7" id="KW-1185">Reference proteome</keyword>
<protein>
    <recommendedName>
        <fullName evidence="1">ATP-dependent DNA helicase</fullName>
        <ecNumber evidence="1">5.6.2.3</ecNumber>
    </recommendedName>
</protein>
<dbReference type="EC" id="5.6.2.3" evidence="1"/>
<evidence type="ECO:0000256" key="2">
    <source>
        <dbReference type="SAM" id="MobiDB-lite"/>
    </source>
</evidence>
<reference evidence="6 7" key="1">
    <citation type="submission" date="2024-04" db="EMBL/GenBank/DDBJ databases">
        <authorList>
            <person name="Fracassetti M."/>
        </authorList>
    </citation>
    <scope>NUCLEOTIDE SEQUENCE [LARGE SCALE GENOMIC DNA]</scope>
</reference>
<keyword evidence="1" id="KW-0227">DNA damage</keyword>
<evidence type="ECO:0000259" key="3">
    <source>
        <dbReference type="Pfam" id="PF05970"/>
    </source>
</evidence>
<keyword evidence="1" id="KW-0347">Helicase</keyword>